<sequence length="228" mass="24820">MDLKATRAAPRRRTGIDMKTKTNVVPGWLSPSAVMDTLFDVREPGCEELGYALLRPRAKQKANSATALIRAKMAPVEPTSAARTTACGIPVTARQDRLVLARGVSDMALAPLLDEYDRAVRPHQRLLAGVLTVRGDISTPIHDLFDMATSYAAIHLACGRSLTSVVVAHAPGDELSRALPHVHICMLARQHTPSGWAAEHSDLADTTHRMWAEEWGAFRAGWEQMVAA</sequence>
<protein>
    <recommendedName>
        <fullName evidence="3">MobA/MobL protein domain-containing protein</fullName>
    </recommendedName>
</protein>
<evidence type="ECO:0008006" key="3">
    <source>
        <dbReference type="Google" id="ProtNLM"/>
    </source>
</evidence>
<evidence type="ECO:0000313" key="1">
    <source>
        <dbReference type="EMBL" id="KTT98579.1"/>
    </source>
</evidence>
<proteinExistence type="predicted"/>
<dbReference type="PATRIC" id="fig|172044.3.peg.1710"/>
<evidence type="ECO:0000313" key="2">
    <source>
        <dbReference type="Proteomes" id="UP000073923"/>
    </source>
</evidence>
<dbReference type="EMBL" id="LDTF01000041">
    <property type="protein sequence ID" value="KTT98579.1"/>
    <property type="molecule type" value="Genomic_DNA"/>
</dbReference>
<gene>
    <name evidence="1" type="ORF">NS355_08885</name>
</gene>
<accession>A0A147ISZ1</accession>
<reference evidence="1 2" key="1">
    <citation type="journal article" date="2016" name="Front. Microbiol.">
        <title>Genomic Resource of Rice Seed Associated Bacteria.</title>
        <authorList>
            <person name="Midha S."/>
            <person name="Bansal K."/>
            <person name="Sharma S."/>
            <person name="Kumar N."/>
            <person name="Patil P.P."/>
            <person name="Chaudhry V."/>
            <person name="Patil P.B."/>
        </authorList>
    </citation>
    <scope>NUCLEOTIDE SEQUENCE [LARGE SCALE GENOMIC DNA]</scope>
    <source>
        <strain evidence="1 2">NS355</strain>
    </source>
</reference>
<organism evidence="1 2">
    <name type="scientific">Sphingomonas yabuuchiae</name>
    <dbReference type="NCBI Taxonomy" id="172044"/>
    <lineage>
        <taxon>Bacteria</taxon>
        <taxon>Pseudomonadati</taxon>
        <taxon>Pseudomonadota</taxon>
        <taxon>Alphaproteobacteria</taxon>
        <taxon>Sphingomonadales</taxon>
        <taxon>Sphingomonadaceae</taxon>
        <taxon>Sphingomonas</taxon>
    </lineage>
</organism>
<dbReference type="AlphaFoldDB" id="A0A147ISZ1"/>
<name>A0A147ISZ1_9SPHN</name>
<comment type="caution">
    <text evidence="1">The sequence shown here is derived from an EMBL/GenBank/DDBJ whole genome shotgun (WGS) entry which is preliminary data.</text>
</comment>
<dbReference type="Proteomes" id="UP000073923">
    <property type="component" value="Unassembled WGS sequence"/>
</dbReference>